<name>A0A9D4KMU9_DREPO</name>
<accession>A0A9D4KMU9</accession>
<organism evidence="2 3">
    <name type="scientific">Dreissena polymorpha</name>
    <name type="common">Zebra mussel</name>
    <name type="synonym">Mytilus polymorpha</name>
    <dbReference type="NCBI Taxonomy" id="45954"/>
    <lineage>
        <taxon>Eukaryota</taxon>
        <taxon>Metazoa</taxon>
        <taxon>Spiralia</taxon>
        <taxon>Lophotrochozoa</taxon>
        <taxon>Mollusca</taxon>
        <taxon>Bivalvia</taxon>
        <taxon>Autobranchia</taxon>
        <taxon>Heteroconchia</taxon>
        <taxon>Euheterodonta</taxon>
        <taxon>Imparidentia</taxon>
        <taxon>Neoheterodontei</taxon>
        <taxon>Myida</taxon>
        <taxon>Dreissenoidea</taxon>
        <taxon>Dreissenidae</taxon>
        <taxon>Dreissena</taxon>
    </lineage>
</organism>
<dbReference type="EMBL" id="JAIWYP010000004">
    <property type="protein sequence ID" value="KAH3842810.1"/>
    <property type="molecule type" value="Genomic_DNA"/>
</dbReference>
<keyword evidence="3" id="KW-1185">Reference proteome</keyword>
<comment type="caution">
    <text evidence="2">The sequence shown here is derived from an EMBL/GenBank/DDBJ whole genome shotgun (WGS) entry which is preliminary data.</text>
</comment>
<reference evidence="2" key="1">
    <citation type="journal article" date="2019" name="bioRxiv">
        <title>The Genome of the Zebra Mussel, Dreissena polymorpha: A Resource for Invasive Species Research.</title>
        <authorList>
            <person name="McCartney M.A."/>
            <person name="Auch B."/>
            <person name="Kono T."/>
            <person name="Mallez S."/>
            <person name="Zhang Y."/>
            <person name="Obille A."/>
            <person name="Becker A."/>
            <person name="Abrahante J.E."/>
            <person name="Garbe J."/>
            <person name="Badalamenti J.P."/>
            <person name="Herman A."/>
            <person name="Mangelson H."/>
            <person name="Liachko I."/>
            <person name="Sullivan S."/>
            <person name="Sone E.D."/>
            <person name="Koren S."/>
            <person name="Silverstein K.A.T."/>
            <person name="Beckman K.B."/>
            <person name="Gohl D.M."/>
        </authorList>
    </citation>
    <scope>NUCLEOTIDE SEQUENCE</scope>
    <source>
        <strain evidence="2">Duluth1</strain>
        <tissue evidence="2">Whole animal</tissue>
    </source>
</reference>
<evidence type="ECO:0000313" key="3">
    <source>
        <dbReference type="Proteomes" id="UP000828390"/>
    </source>
</evidence>
<evidence type="ECO:0000256" key="1">
    <source>
        <dbReference type="SAM" id="MobiDB-lite"/>
    </source>
</evidence>
<dbReference type="AlphaFoldDB" id="A0A9D4KMU9"/>
<evidence type="ECO:0000313" key="2">
    <source>
        <dbReference type="EMBL" id="KAH3842810.1"/>
    </source>
</evidence>
<sequence>MSSKVGHTVPESEDTGSLNADFVVKDCSVQNRKGETITSSPAVRGHNYKAYSVEEKQEV</sequence>
<proteinExistence type="predicted"/>
<protein>
    <submittedName>
        <fullName evidence="2">Uncharacterized protein</fullName>
    </submittedName>
</protein>
<feature type="region of interest" description="Disordered" evidence="1">
    <location>
        <begin position="1"/>
        <end position="20"/>
    </location>
</feature>
<gene>
    <name evidence="2" type="ORF">DPMN_116314</name>
</gene>
<dbReference type="Proteomes" id="UP000828390">
    <property type="component" value="Unassembled WGS sequence"/>
</dbReference>
<reference evidence="2" key="2">
    <citation type="submission" date="2020-11" db="EMBL/GenBank/DDBJ databases">
        <authorList>
            <person name="McCartney M.A."/>
            <person name="Auch B."/>
            <person name="Kono T."/>
            <person name="Mallez S."/>
            <person name="Becker A."/>
            <person name="Gohl D.M."/>
            <person name="Silverstein K.A.T."/>
            <person name="Koren S."/>
            <person name="Bechman K.B."/>
            <person name="Herman A."/>
            <person name="Abrahante J.E."/>
            <person name="Garbe J."/>
        </authorList>
    </citation>
    <scope>NUCLEOTIDE SEQUENCE</scope>
    <source>
        <strain evidence="2">Duluth1</strain>
        <tissue evidence="2">Whole animal</tissue>
    </source>
</reference>